<dbReference type="EMBL" id="BAAAOQ010000009">
    <property type="protein sequence ID" value="GAA2196237.1"/>
    <property type="molecule type" value="Genomic_DNA"/>
</dbReference>
<evidence type="ECO:0000256" key="1">
    <source>
        <dbReference type="SAM" id="SignalP"/>
    </source>
</evidence>
<gene>
    <name evidence="2" type="ORF">GCM10009787_29680</name>
</gene>
<proteinExistence type="predicted"/>
<sequence>MRRIGTALAALAAALLVLAAPGPALAAEGILVINGVEHDNPRGCFGIPQPSFVVNDTDTPVLVHAGPGCRGPFVDVIEPGRAKPVRPGGSVSVR</sequence>
<accession>A0ABN3BJB2</accession>
<reference evidence="2 3" key="1">
    <citation type="journal article" date="2019" name="Int. J. Syst. Evol. Microbiol.">
        <title>The Global Catalogue of Microorganisms (GCM) 10K type strain sequencing project: providing services to taxonomists for standard genome sequencing and annotation.</title>
        <authorList>
            <consortium name="The Broad Institute Genomics Platform"/>
            <consortium name="The Broad Institute Genome Sequencing Center for Infectious Disease"/>
            <person name="Wu L."/>
            <person name="Ma J."/>
        </authorList>
    </citation>
    <scope>NUCLEOTIDE SEQUENCE [LARGE SCALE GENOMIC DNA]</scope>
    <source>
        <strain evidence="2 3">JCM 14924</strain>
    </source>
</reference>
<name>A0ABN3BJB2_9ACTN</name>
<keyword evidence="3" id="KW-1185">Reference proteome</keyword>
<dbReference type="Proteomes" id="UP001501391">
    <property type="component" value="Unassembled WGS sequence"/>
</dbReference>
<comment type="caution">
    <text evidence="2">The sequence shown here is derived from an EMBL/GenBank/DDBJ whole genome shotgun (WGS) entry which is preliminary data.</text>
</comment>
<feature type="signal peptide" evidence="1">
    <location>
        <begin position="1"/>
        <end position="26"/>
    </location>
</feature>
<keyword evidence="1" id="KW-0732">Signal</keyword>
<dbReference type="RefSeq" id="WP_346162867.1">
    <property type="nucleotide sequence ID" value="NZ_BAAAOQ010000009.1"/>
</dbReference>
<evidence type="ECO:0008006" key="4">
    <source>
        <dbReference type="Google" id="ProtNLM"/>
    </source>
</evidence>
<feature type="chain" id="PRO_5045510269" description="Secreted protein" evidence="1">
    <location>
        <begin position="27"/>
        <end position="94"/>
    </location>
</feature>
<evidence type="ECO:0000313" key="2">
    <source>
        <dbReference type="EMBL" id="GAA2196237.1"/>
    </source>
</evidence>
<organism evidence="2 3">
    <name type="scientific">Streptomyces bangladeshensis</name>
    <dbReference type="NCBI Taxonomy" id="295352"/>
    <lineage>
        <taxon>Bacteria</taxon>
        <taxon>Bacillati</taxon>
        <taxon>Actinomycetota</taxon>
        <taxon>Actinomycetes</taxon>
        <taxon>Kitasatosporales</taxon>
        <taxon>Streptomycetaceae</taxon>
        <taxon>Streptomyces</taxon>
    </lineage>
</organism>
<protein>
    <recommendedName>
        <fullName evidence="4">Secreted protein</fullName>
    </recommendedName>
</protein>
<evidence type="ECO:0000313" key="3">
    <source>
        <dbReference type="Proteomes" id="UP001501391"/>
    </source>
</evidence>